<dbReference type="EMBL" id="BAAANN010000037">
    <property type="protein sequence ID" value="GAA1982369.1"/>
    <property type="molecule type" value="Genomic_DNA"/>
</dbReference>
<organism evidence="3 4">
    <name type="scientific">Amycolatopsis minnesotensis</name>
    <dbReference type="NCBI Taxonomy" id="337894"/>
    <lineage>
        <taxon>Bacteria</taxon>
        <taxon>Bacillati</taxon>
        <taxon>Actinomycetota</taxon>
        <taxon>Actinomycetes</taxon>
        <taxon>Pseudonocardiales</taxon>
        <taxon>Pseudonocardiaceae</taxon>
        <taxon>Amycolatopsis</taxon>
    </lineage>
</organism>
<dbReference type="Pfam" id="PF00106">
    <property type="entry name" value="adh_short"/>
    <property type="match status" value="1"/>
</dbReference>
<keyword evidence="2" id="KW-0560">Oxidoreductase</keyword>
<proteinExistence type="inferred from homology"/>
<gene>
    <name evidence="3" type="ORF">GCM10009754_69070</name>
</gene>
<comment type="similarity">
    <text evidence="1">Belongs to the short-chain dehydrogenases/reductases (SDR) family.</text>
</comment>
<evidence type="ECO:0000313" key="4">
    <source>
        <dbReference type="Proteomes" id="UP001501116"/>
    </source>
</evidence>
<reference evidence="3 4" key="1">
    <citation type="journal article" date="2019" name="Int. J. Syst. Evol. Microbiol.">
        <title>The Global Catalogue of Microorganisms (GCM) 10K type strain sequencing project: providing services to taxonomists for standard genome sequencing and annotation.</title>
        <authorList>
            <consortium name="The Broad Institute Genomics Platform"/>
            <consortium name="The Broad Institute Genome Sequencing Center for Infectious Disease"/>
            <person name="Wu L."/>
            <person name="Ma J."/>
        </authorList>
    </citation>
    <scope>NUCLEOTIDE SEQUENCE [LARGE SCALE GENOMIC DNA]</scope>
    <source>
        <strain evidence="3 4">JCM 14545</strain>
    </source>
</reference>
<dbReference type="PANTHER" id="PTHR43391">
    <property type="entry name" value="RETINOL DEHYDROGENASE-RELATED"/>
    <property type="match status" value="1"/>
</dbReference>
<dbReference type="Gene3D" id="3.40.50.720">
    <property type="entry name" value="NAD(P)-binding Rossmann-like Domain"/>
    <property type="match status" value="1"/>
</dbReference>
<evidence type="ECO:0000256" key="1">
    <source>
        <dbReference type="ARBA" id="ARBA00006484"/>
    </source>
</evidence>
<dbReference type="RefSeq" id="WP_344428785.1">
    <property type="nucleotide sequence ID" value="NZ_BAAANN010000037.1"/>
</dbReference>
<accession>A0ABN2S9Y7</accession>
<sequence length="266" mass="27717">MKLTDRVVVLTGAAHGIGAAMARRMAGEGVRGIIASDLDADAAEALAASLDCPAVAAHADATMRPEVRDLVRLAHDKFGRVDLFCSNAGAAFGTTIHAAEDQWARSWSINVMHHVYAAQAALPGMLARKEGYLMLTVSAAGLLSAPGDAPYTVSKHAAIGLAEWLAVTYRPRGVKVSALCPLGVRTELLTPGIEARHPAAVAIAAAAPLLTPEEVAESAVTGIDREEFLVLPHESVRSRYAAKAADPDGWIDRTIAETAAATGSGR</sequence>
<dbReference type="CDD" id="cd05233">
    <property type="entry name" value="SDR_c"/>
    <property type="match status" value="1"/>
</dbReference>
<dbReference type="InterPro" id="IPR036291">
    <property type="entry name" value="NAD(P)-bd_dom_sf"/>
</dbReference>
<name>A0ABN2S9Y7_9PSEU</name>
<comment type="caution">
    <text evidence="3">The sequence shown here is derived from an EMBL/GenBank/DDBJ whole genome shotgun (WGS) entry which is preliminary data.</text>
</comment>
<dbReference type="Proteomes" id="UP001501116">
    <property type="component" value="Unassembled WGS sequence"/>
</dbReference>
<protein>
    <submittedName>
        <fullName evidence="3">SDR family oxidoreductase</fullName>
    </submittedName>
</protein>
<dbReference type="InterPro" id="IPR020904">
    <property type="entry name" value="Sc_DH/Rdtase_CS"/>
</dbReference>
<dbReference type="PROSITE" id="PS00061">
    <property type="entry name" value="ADH_SHORT"/>
    <property type="match status" value="1"/>
</dbReference>
<dbReference type="PANTHER" id="PTHR43391:SF26">
    <property type="entry name" value="BLL7251 PROTEIN"/>
    <property type="match status" value="1"/>
</dbReference>
<keyword evidence="4" id="KW-1185">Reference proteome</keyword>
<evidence type="ECO:0000256" key="2">
    <source>
        <dbReference type="ARBA" id="ARBA00023002"/>
    </source>
</evidence>
<dbReference type="PRINTS" id="PR00081">
    <property type="entry name" value="GDHRDH"/>
</dbReference>
<evidence type="ECO:0000313" key="3">
    <source>
        <dbReference type="EMBL" id="GAA1982369.1"/>
    </source>
</evidence>
<dbReference type="SUPFAM" id="SSF51735">
    <property type="entry name" value="NAD(P)-binding Rossmann-fold domains"/>
    <property type="match status" value="1"/>
</dbReference>
<dbReference type="InterPro" id="IPR002347">
    <property type="entry name" value="SDR_fam"/>
</dbReference>